<dbReference type="PIRSF" id="PIRSF000709">
    <property type="entry name" value="6PFK_2-Ptase"/>
    <property type="match status" value="1"/>
</dbReference>
<gene>
    <name evidence="4" type="ORF">UU65_C0001G0120</name>
</gene>
<evidence type="ECO:0000313" key="4">
    <source>
        <dbReference type="EMBL" id="KKS09715.1"/>
    </source>
</evidence>
<dbReference type="GO" id="GO:0004331">
    <property type="term" value="F:fructose-2,6-bisphosphate 2-phosphatase activity"/>
    <property type="evidence" value="ECO:0007669"/>
    <property type="project" value="TreeGrafter"/>
</dbReference>
<dbReference type="InterPro" id="IPR013078">
    <property type="entry name" value="His_Pase_superF_clade-1"/>
</dbReference>
<dbReference type="InterPro" id="IPR051695">
    <property type="entry name" value="Phosphoglycerate_Mutase"/>
</dbReference>
<organism evidence="4 5">
    <name type="scientific">candidate division CPR2 bacterium GW2011_GWC1_41_48</name>
    <dbReference type="NCBI Taxonomy" id="1618344"/>
    <lineage>
        <taxon>Bacteria</taxon>
        <taxon>Bacteria division CPR2</taxon>
    </lineage>
</organism>
<dbReference type="PROSITE" id="PS00175">
    <property type="entry name" value="PG_MUTASE"/>
    <property type="match status" value="1"/>
</dbReference>
<evidence type="ECO:0000256" key="1">
    <source>
        <dbReference type="ARBA" id="ARBA00022801"/>
    </source>
</evidence>
<comment type="caution">
    <text evidence="4">The sequence shown here is derived from an EMBL/GenBank/DDBJ whole genome shotgun (WGS) entry which is preliminary data.</text>
</comment>
<dbReference type="SUPFAM" id="SSF53254">
    <property type="entry name" value="Phosphoglycerate mutase-like"/>
    <property type="match status" value="1"/>
</dbReference>
<sequence length="192" mass="22408">MPSCYNLDMKRTIYLARHGETEYNRLKKITGQLDVPLNDDGIEQAMMLSIELKDIYFDAIFCSPLKRCRQTVNEVKKFHRNTPLIFDERLKECDAGILEGESTSFMEEYSENFTPRGGESYFHLKKRLRDFIEDQVDSKNYENVLVISHGGPLKVIRSLFEDVKILSQEEMSIKNCNYWIIKTDAVCTIKSK</sequence>
<name>A0A0G0W9T2_UNCC2</name>
<keyword evidence="1" id="KW-0378">Hydrolase</keyword>
<feature type="binding site" evidence="3">
    <location>
        <begin position="17"/>
        <end position="24"/>
    </location>
    <ligand>
        <name>substrate</name>
    </ligand>
</feature>
<dbReference type="EMBL" id="LCBL01000001">
    <property type="protein sequence ID" value="KKS09715.1"/>
    <property type="molecule type" value="Genomic_DNA"/>
</dbReference>
<dbReference type="GO" id="GO:0005829">
    <property type="term" value="C:cytosol"/>
    <property type="evidence" value="ECO:0007669"/>
    <property type="project" value="TreeGrafter"/>
</dbReference>
<feature type="active site" description="Tele-phosphohistidine intermediate" evidence="2">
    <location>
        <position position="18"/>
    </location>
</feature>
<dbReference type="PANTHER" id="PTHR46517:SF1">
    <property type="entry name" value="FRUCTOSE-2,6-BISPHOSPHATASE TIGAR"/>
    <property type="match status" value="1"/>
</dbReference>
<reference evidence="4 5" key="1">
    <citation type="journal article" date="2015" name="Nature">
        <title>rRNA introns, odd ribosomes, and small enigmatic genomes across a large radiation of phyla.</title>
        <authorList>
            <person name="Brown C.T."/>
            <person name="Hug L.A."/>
            <person name="Thomas B.C."/>
            <person name="Sharon I."/>
            <person name="Castelle C.J."/>
            <person name="Singh A."/>
            <person name="Wilkins M.J."/>
            <person name="Williams K.H."/>
            <person name="Banfield J.F."/>
        </authorList>
    </citation>
    <scope>NUCLEOTIDE SEQUENCE [LARGE SCALE GENOMIC DNA]</scope>
</reference>
<dbReference type="Gene3D" id="3.40.50.1240">
    <property type="entry name" value="Phosphoglycerate mutase-like"/>
    <property type="match status" value="1"/>
</dbReference>
<dbReference type="InterPro" id="IPR001345">
    <property type="entry name" value="PG/BPGM_mutase_AS"/>
</dbReference>
<evidence type="ECO:0000256" key="3">
    <source>
        <dbReference type="PIRSR" id="PIRSR613078-2"/>
    </source>
</evidence>
<dbReference type="SMART" id="SM00855">
    <property type="entry name" value="PGAM"/>
    <property type="match status" value="1"/>
</dbReference>
<evidence type="ECO:0000313" key="5">
    <source>
        <dbReference type="Proteomes" id="UP000033869"/>
    </source>
</evidence>
<proteinExistence type="predicted"/>
<dbReference type="InterPro" id="IPR029033">
    <property type="entry name" value="His_PPase_superfam"/>
</dbReference>
<feature type="binding site" evidence="3">
    <location>
        <begin position="30"/>
        <end position="31"/>
    </location>
    <ligand>
        <name>substrate</name>
    </ligand>
</feature>
<accession>A0A0G0W9T2</accession>
<evidence type="ECO:0000256" key="2">
    <source>
        <dbReference type="PIRSR" id="PIRSR613078-1"/>
    </source>
</evidence>
<protein>
    <submittedName>
        <fullName evidence="4">Phosphoglycerate mutase</fullName>
    </submittedName>
</protein>
<dbReference type="Pfam" id="PF00300">
    <property type="entry name" value="His_Phos_1"/>
    <property type="match status" value="1"/>
</dbReference>
<feature type="active site" description="Proton donor/acceptor" evidence="2">
    <location>
        <position position="92"/>
    </location>
</feature>
<dbReference type="CDD" id="cd07067">
    <property type="entry name" value="HP_PGM_like"/>
    <property type="match status" value="1"/>
</dbReference>
<dbReference type="PANTHER" id="PTHR46517">
    <property type="entry name" value="FRUCTOSE-2,6-BISPHOSPHATASE TIGAR"/>
    <property type="match status" value="1"/>
</dbReference>
<feature type="binding site" evidence="3">
    <location>
        <position position="67"/>
    </location>
    <ligand>
        <name>substrate</name>
    </ligand>
</feature>
<dbReference type="AlphaFoldDB" id="A0A0G0W9T2"/>
<dbReference type="Proteomes" id="UP000033869">
    <property type="component" value="Unassembled WGS sequence"/>
</dbReference>
<dbReference type="GO" id="GO:0045820">
    <property type="term" value="P:negative regulation of glycolytic process"/>
    <property type="evidence" value="ECO:0007669"/>
    <property type="project" value="TreeGrafter"/>
</dbReference>
<dbReference type="GO" id="GO:0043456">
    <property type="term" value="P:regulation of pentose-phosphate shunt"/>
    <property type="evidence" value="ECO:0007669"/>
    <property type="project" value="TreeGrafter"/>
</dbReference>